<proteinExistence type="predicted"/>
<organism evidence="1 2">
    <name type="scientific">Candidatus Nitrosoglobus terrae</name>
    <dbReference type="NCBI Taxonomy" id="1630141"/>
    <lineage>
        <taxon>Bacteria</taxon>
        <taxon>Pseudomonadati</taxon>
        <taxon>Pseudomonadota</taxon>
        <taxon>Gammaproteobacteria</taxon>
        <taxon>Chromatiales</taxon>
        <taxon>Chromatiaceae</taxon>
        <taxon>Candidatus Nitrosoglobus</taxon>
    </lineage>
</organism>
<sequence>MILLMQVRIERDKVLSFDEIDTILNRSDLNRYFIKSDINQDRVLNFREFSSQYVDLIERNKRLEEIKRKKEEEKRQ</sequence>
<dbReference type="InterPro" id="IPR018247">
    <property type="entry name" value="EF_Hand_1_Ca_BS"/>
</dbReference>
<dbReference type="KEGG" id="ntt:TAO_1272"/>
<accession>A0A1Q2SNE7</accession>
<keyword evidence="2" id="KW-1185">Reference proteome</keyword>
<evidence type="ECO:0000313" key="1">
    <source>
        <dbReference type="EMBL" id="BAW80642.1"/>
    </source>
</evidence>
<dbReference type="SUPFAM" id="SSF47473">
    <property type="entry name" value="EF-hand"/>
    <property type="match status" value="1"/>
</dbReference>
<dbReference type="Proteomes" id="UP000243679">
    <property type="component" value="Chromosome"/>
</dbReference>
<name>A0A1Q2SNE7_9GAMM</name>
<evidence type="ECO:0008006" key="3">
    <source>
        <dbReference type="Google" id="ProtNLM"/>
    </source>
</evidence>
<dbReference type="EMBL" id="AP014836">
    <property type="protein sequence ID" value="BAW80642.1"/>
    <property type="molecule type" value="Genomic_DNA"/>
</dbReference>
<gene>
    <name evidence="1" type="ORF">TAO_1272</name>
</gene>
<evidence type="ECO:0000313" key="2">
    <source>
        <dbReference type="Proteomes" id="UP000243679"/>
    </source>
</evidence>
<reference evidence="1 2" key="1">
    <citation type="journal article" date="2017" name="ISME J.">
        <title>An acid-tolerant ammonia-oxidizing ?-proteobacterium from soil.</title>
        <authorList>
            <person name="Hayatsu M."/>
            <person name="Tago K."/>
            <person name="Uchiyama I."/>
            <person name="Toyoda A."/>
            <person name="Wang Y."/>
            <person name="Shimomura Y."/>
            <person name="Okubo T."/>
            <person name="Kurisu F."/>
            <person name="Hirono Y."/>
            <person name="Nonaka K."/>
            <person name="Akiyama H."/>
            <person name="Itoh T."/>
            <person name="Takami H."/>
        </authorList>
    </citation>
    <scope>NUCLEOTIDE SEQUENCE [LARGE SCALE GENOMIC DNA]</scope>
    <source>
        <strain evidence="1 2">TAO100</strain>
    </source>
</reference>
<dbReference type="AlphaFoldDB" id="A0A1Q2SNE7"/>
<dbReference type="PROSITE" id="PS00018">
    <property type="entry name" value="EF_HAND_1"/>
    <property type="match status" value="1"/>
</dbReference>
<protein>
    <recommendedName>
        <fullName evidence="3">EF-hand domain-containing protein</fullName>
    </recommendedName>
</protein>
<dbReference type="InterPro" id="IPR011992">
    <property type="entry name" value="EF-hand-dom_pair"/>
</dbReference>